<evidence type="ECO:0000313" key="2">
    <source>
        <dbReference type="EMBL" id="KAF0476368.1"/>
    </source>
</evidence>
<proteinExistence type="predicted"/>
<reference evidence="2 3" key="1">
    <citation type="journal article" date="2019" name="Environ. Microbiol.">
        <title>At the nexus of three kingdoms: the genome of the mycorrhizal fungus Gigaspora margarita provides insights into plant, endobacterial and fungal interactions.</title>
        <authorList>
            <person name="Venice F."/>
            <person name="Ghignone S."/>
            <person name="Salvioli di Fossalunga A."/>
            <person name="Amselem J."/>
            <person name="Novero M."/>
            <person name="Xianan X."/>
            <person name="Sedzielewska Toro K."/>
            <person name="Morin E."/>
            <person name="Lipzen A."/>
            <person name="Grigoriev I.V."/>
            <person name="Henrissat B."/>
            <person name="Martin F.M."/>
            <person name="Bonfante P."/>
        </authorList>
    </citation>
    <scope>NUCLEOTIDE SEQUENCE [LARGE SCALE GENOMIC DNA]</scope>
    <source>
        <strain evidence="2 3">BEG34</strain>
    </source>
</reference>
<gene>
    <name evidence="2" type="ORF">F8M41_024416</name>
</gene>
<accession>A0A8H3XKB1</accession>
<feature type="compositionally biased region" description="Polar residues" evidence="1">
    <location>
        <begin position="86"/>
        <end position="102"/>
    </location>
</feature>
<dbReference type="Proteomes" id="UP000439903">
    <property type="component" value="Unassembled WGS sequence"/>
</dbReference>
<evidence type="ECO:0000313" key="3">
    <source>
        <dbReference type="Proteomes" id="UP000439903"/>
    </source>
</evidence>
<name>A0A8H3XKB1_GIGMA</name>
<keyword evidence="3" id="KW-1185">Reference proteome</keyword>
<evidence type="ECO:0000256" key="1">
    <source>
        <dbReference type="SAM" id="MobiDB-lite"/>
    </source>
</evidence>
<dbReference type="AlphaFoldDB" id="A0A8H3XKB1"/>
<dbReference type="EMBL" id="WTPW01000830">
    <property type="protein sequence ID" value="KAF0476368.1"/>
    <property type="molecule type" value="Genomic_DNA"/>
</dbReference>
<organism evidence="2 3">
    <name type="scientific">Gigaspora margarita</name>
    <dbReference type="NCBI Taxonomy" id="4874"/>
    <lineage>
        <taxon>Eukaryota</taxon>
        <taxon>Fungi</taxon>
        <taxon>Fungi incertae sedis</taxon>
        <taxon>Mucoromycota</taxon>
        <taxon>Glomeromycotina</taxon>
        <taxon>Glomeromycetes</taxon>
        <taxon>Diversisporales</taxon>
        <taxon>Gigasporaceae</taxon>
        <taxon>Gigaspora</taxon>
    </lineage>
</organism>
<protein>
    <submittedName>
        <fullName evidence="2">Uncharacterized protein</fullName>
    </submittedName>
</protein>
<feature type="region of interest" description="Disordered" evidence="1">
    <location>
        <begin position="86"/>
        <end position="112"/>
    </location>
</feature>
<comment type="caution">
    <text evidence="2">The sequence shown here is derived from an EMBL/GenBank/DDBJ whole genome shotgun (WGS) entry which is preliminary data.</text>
</comment>
<sequence length="112" mass="12921">MIEVWRNCHSKINQEFAIAVIEMMFDPAITTTSLTSDDIDAFMQARTIKIMQMKNENEPVDQLLEDCFNYYLDTYYNAFNSDDDNYSGSPSPINSSEHQYASNYPIAVSPKR</sequence>